<dbReference type="SUPFAM" id="SSF53756">
    <property type="entry name" value="UDP-Glycosyltransferase/glycogen phosphorylase"/>
    <property type="match status" value="1"/>
</dbReference>
<dbReference type="RefSeq" id="WP_147123431.1">
    <property type="nucleotide sequence ID" value="NZ_VOPY01000003.1"/>
</dbReference>
<dbReference type="Proteomes" id="UP000321129">
    <property type="component" value="Unassembled WGS sequence"/>
</dbReference>
<gene>
    <name evidence="2" type="ORF">FSZ31_11000</name>
</gene>
<dbReference type="AlphaFoldDB" id="A0A5C6U5Y2"/>
<dbReference type="CDD" id="cd03794">
    <property type="entry name" value="GT4_WbuB-like"/>
    <property type="match status" value="1"/>
</dbReference>
<keyword evidence="2" id="KW-0808">Transferase</keyword>
<name>A0A5C6U5Y2_9SPHN</name>
<dbReference type="EMBL" id="VOPY01000003">
    <property type="protein sequence ID" value="TXC68212.1"/>
    <property type="molecule type" value="Genomic_DNA"/>
</dbReference>
<dbReference type="InterPro" id="IPR050194">
    <property type="entry name" value="Glycosyltransferase_grp1"/>
</dbReference>
<comment type="caution">
    <text evidence="2">The sequence shown here is derived from an EMBL/GenBank/DDBJ whole genome shotgun (WGS) entry which is preliminary data.</text>
</comment>
<dbReference type="NCBIfam" id="TIGR04063">
    <property type="entry name" value="stp3"/>
    <property type="match status" value="1"/>
</dbReference>
<feature type="domain" description="Glycosyltransferase subfamily 4-like N-terminal" evidence="1">
    <location>
        <begin position="17"/>
        <end position="189"/>
    </location>
</feature>
<evidence type="ECO:0000259" key="1">
    <source>
        <dbReference type="Pfam" id="PF13579"/>
    </source>
</evidence>
<keyword evidence="3" id="KW-1185">Reference proteome</keyword>
<dbReference type="GO" id="GO:0016758">
    <property type="term" value="F:hexosyltransferase activity"/>
    <property type="evidence" value="ECO:0007669"/>
    <property type="project" value="TreeGrafter"/>
</dbReference>
<evidence type="ECO:0000313" key="3">
    <source>
        <dbReference type="Proteomes" id="UP000321129"/>
    </source>
</evidence>
<reference evidence="2 3" key="1">
    <citation type="submission" date="2019-08" db="EMBL/GenBank/DDBJ databases">
        <title>Sphingorhabdus soil sp. nov., isolated from arctic soil.</title>
        <authorList>
            <person name="Liu Y."/>
        </authorList>
    </citation>
    <scope>NUCLEOTIDE SEQUENCE [LARGE SCALE GENOMIC DNA]</scope>
    <source>
        <strain evidence="2 3">D-2Q-5-6</strain>
    </source>
</reference>
<accession>A0A5C6U5Y2</accession>
<dbReference type="InterPro" id="IPR024004">
    <property type="entry name" value="PEP-CTERM/XrtA_GlycosylTrfase"/>
</dbReference>
<evidence type="ECO:0000313" key="2">
    <source>
        <dbReference type="EMBL" id="TXC68212.1"/>
    </source>
</evidence>
<dbReference type="PANTHER" id="PTHR45947">
    <property type="entry name" value="SULFOQUINOVOSYL TRANSFERASE SQD2"/>
    <property type="match status" value="1"/>
</dbReference>
<dbReference type="OrthoDB" id="9790710at2"/>
<organism evidence="2 3">
    <name type="scientific">Flavisphingopyxis soli</name>
    <dbReference type="NCBI Taxonomy" id="2601267"/>
    <lineage>
        <taxon>Bacteria</taxon>
        <taxon>Pseudomonadati</taxon>
        <taxon>Pseudomonadota</taxon>
        <taxon>Alphaproteobacteria</taxon>
        <taxon>Sphingomonadales</taxon>
        <taxon>Sphingopyxidaceae</taxon>
        <taxon>Flavisphingopyxis</taxon>
    </lineage>
</organism>
<dbReference type="Pfam" id="PF13692">
    <property type="entry name" value="Glyco_trans_1_4"/>
    <property type="match status" value="1"/>
</dbReference>
<protein>
    <submittedName>
        <fullName evidence="2">Glycosyltransferase, exosortase A system-associated</fullName>
    </submittedName>
</protein>
<dbReference type="InterPro" id="IPR028098">
    <property type="entry name" value="Glyco_trans_4-like_N"/>
</dbReference>
<dbReference type="PANTHER" id="PTHR45947:SF3">
    <property type="entry name" value="SULFOQUINOVOSYL TRANSFERASE SQD2"/>
    <property type="match status" value="1"/>
</dbReference>
<proteinExistence type="predicted"/>
<dbReference type="Pfam" id="PF13579">
    <property type="entry name" value="Glyco_trans_4_4"/>
    <property type="match status" value="1"/>
</dbReference>
<sequence length="399" mass="43563">MTRVLHILDHSLPAHSGYTFRTRAILKAQQARGWDVAGVTGVRHPLPGPPYERIDGIDFYRTPAIPKLPSPIREWREIGALAARIDELCAIERPDILHAHSPVLDALAAARVAKKRGLPLVYEIRAFWEDAAVGNGTGREGSIKYRLIRGLERRAVDTADAVVVICNGLRDDLIARGVAADKITVSPNGVDLALFGAPPQPDATLRSALGLDDAEVIGFIGSFYDYEGIDDLIAAMPALVAARPKAKLLLVGGGPCEAALRAQAASPVRDHIVFAGRVPHDDVERYYALIDVLAYPRKKMRLTELVTPLKPLEAMAQRRIVAASDIGGHRELIKDGVTGTLFKPSNPADIAATLADLLARRGDWEAMRAAGRAFVERERDWSANVLRYEPVYQKLIDGR</sequence>
<dbReference type="Gene3D" id="3.40.50.2000">
    <property type="entry name" value="Glycogen Phosphorylase B"/>
    <property type="match status" value="2"/>
</dbReference>